<evidence type="ECO:0000313" key="1">
    <source>
        <dbReference type="EMBL" id="EDU60798.1"/>
    </source>
</evidence>
<dbReference type="AlphaFoldDB" id="A0AA87CVP6"/>
<comment type="caution">
    <text evidence="1">The sequence shown here is derived from an EMBL/GenBank/DDBJ whole genome shotgun (WGS) entry which is preliminary data.</text>
</comment>
<protein>
    <submittedName>
        <fullName evidence="1">Uncharacterized protein</fullName>
    </submittedName>
</protein>
<reference evidence="1 2" key="3">
    <citation type="submission" date="2008-05" db="EMBL/GenBank/DDBJ databases">
        <authorList>
            <person name="Fulton L."/>
            <person name="Clifton S."/>
            <person name="Fulton B."/>
            <person name="Xu J."/>
            <person name="Minx P."/>
            <person name="Pepin K.H."/>
            <person name="Johnson M."/>
            <person name="Thiruvilangam P."/>
            <person name="Bhonagiri V."/>
            <person name="Nash W.E."/>
            <person name="Mardis E.R."/>
            <person name="Wilson R.K."/>
        </authorList>
    </citation>
    <scope>NUCLEOTIDE SEQUENCE [LARGE SCALE GENOMIC DNA]</scope>
    <source>
        <strain evidence="1 2">ATCC 25827</strain>
    </source>
</reference>
<accession>A0AA87CVP6</accession>
<gene>
    <name evidence="1" type="ORF">PROSTU_01335</name>
</gene>
<dbReference type="EMBL" id="ABJD02000099">
    <property type="protein sequence ID" value="EDU60798.1"/>
    <property type="molecule type" value="Genomic_DNA"/>
</dbReference>
<dbReference type="Proteomes" id="UP000004506">
    <property type="component" value="Unassembled WGS sequence"/>
</dbReference>
<organism evidence="1 2">
    <name type="scientific">Providencia stuartii ATCC 25827</name>
    <dbReference type="NCBI Taxonomy" id="471874"/>
    <lineage>
        <taxon>Bacteria</taxon>
        <taxon>Pseudomonadati</taxon>
        <taxon>Pseudomonadota</taxon>
        <taxon>Gammaproteobacteria</taxon>
        <taxon>Enterobacterales</taxon>
        <taxon>Morganellaceae</taxon>
        <taxon>Providencia</taxon>
    </lineage>
</organism>
<reference evidence="2" key="1">
    <citation type="submission" date="2008-04" db="EMBL/GenBank/DDBJ databases">
        <title>Draft genome sequence of Providencia stuartii (ATCC 25827).</title>
        <authorList>
            <person name="Sudarsanam P."/>
            <person name="Ley R."/>
            <person name="Guruge J."/>
            <person name="Turnbaugh P.J."/>
            <person name="Mahowald M."/>
            <person name="Liep D."/>
            <person name="Gordon J."/>
        </authorList>
    </citation>
    <scope>NUCLEOTIDE SEQUENCE [LARGE SCALE GENOMIC DNA]</scope>
    <source>
        <strain evidence="2">ATCC 25827</strain>
    </source>
</reference>
<reference evidence="2" key="2">
    <citation type="submission" date="2008-04" db="EMBL/GenBank/DDBJ databases">
        <title>Draft genome sequence of Providencia stuartii(ATCC 25827).</title>
        <authorList>
            <person name="Sudarsanam P."/>
            <person name="Ley R."/>
            <person name="Guruge J."/>
            <person name="Turnbaugh P.J."/>
            <person name="Mahowald M."/>
            <person name="Liep D."/>
            <person name="Gordon J."/>
        </authorList>
    </citation>
    <scope>NUCLEOTIDE SEQUENCE [LARGE SCALE GENOMIC DNA]</scope>
    <source>
        <strain evidence="2">ATCC 25827</strain>
    </source>
</reference>
<sequence length="41" mass="5027">MSSFIIKINEIFIDKKRYYNYFVAYDSKILVLSEKLPEFIF</sequence>
<name>A0AA87CVP6_PROST</name>
<proteinExistence type="predicted"/>
<evidence type="ECO:0000313" key="2">
    <source>
        <dbReference type="Proteomes" id="UP000004506"/>
    </source>
</evidence>